<proteinExistence type="predicted"/>
<feature type="transmembrane region" description="Helical" evidence="1">
    <location>
        <begin position="5"/>
        <end position="24"/>
    </location>
</feature>
<keyword evidence="3" id="KW-1185">Reference proteome</keyword>
<dbReference type="EMBL" id="JAFDST010000004">
    <property type="protein sequence ID" value="MBP1082950.1"/>
    <property type="molecule type" value="Genomic_DNA"/>
</dbReference>
<dbReference type="Proteomes" id="UP000674416">
    <property type="component" value="Unassembled WGS sequence"/>
</dbReference>
<sequence>MKKRVALILAIYAGIVVLLSEYLLDDNIRLFVVIPVLIVGILIINQFLKPR</sequence>
<name>A0ABS4CZY9_9BACI</name>
<keyword evidence="1" id="KW-0472">Membrane</keyword>
<accession>A0ABS4CZY9</accession>
<feature type="transmembrane region" description="Helical" evidence="1">
    <location>
        <begin position="30"/>
        <end position="48"/>
    </location>
</feature>
<gene>
    <name evidence="2" type="ORF">JOC74_003460</name>
</gene>
<protein>
    <submittedName>
        <fullName evidence="2">Uncharacterized protein</fullName>
    </submittedName>
</protein>
<comment type="caution">
    <text evidence="2">The sequence shown here is derived from an EMBL/GenBank/DDBJ whole genome shotgun (WGS) entry which is preliminary data.</text>
</comment>
<dbReference type="RefSeq" id="WP_158320336.1">
    <property type="nucleotide sequence ID" value="NZ_JAFDST010000004.1"/>
</dbReference>
<evidence type="ECO:0000256" key="1">
    <source>
        <dbReference type="SAM" id="Phobius"/>
    </source>
</evidence>
<reference evidence="2 3" key="1">
    <citation type="submission" date="2021-01" db="EMBL/GenBank/DDBJ databases">
        <title>Genomic Encyclopedia of Type Strains, Phase IV (KMG-IV): sequencing the most valuable type-strain genomes for metagenomic binning, comparative biology and taxonomic classification.</title>
        <authorList>
            <person name="Goeker M."/>
        </authorList>
    </citation>
    <scope>NUCLEOTIDE SEQUENCE [LARGE SCALE GENOMIC DNA]</scope>
    <source>
        <strain evidence="2 3">DSM 103394</strain>
    </source>
</reference>
<keyword evidence="1" id="KW-0812">Transmembrane</keyword>
<keyword evidence="1" id="KW-1133">Transmembrane helix</keyword>
<organism evidence="2 3">
    <name type="scientific">Bacillus capparidis</name>
    <dbReference type="NCBI Taxonomy" id="1840411"/>
    <lineage>
        <taxon>Bacteria</taxon>
        <taxon>Bacillati</taxon>
        <taxon>Bacillota</taxon>
        <taxon>Bacilli</taxon>
        <taxon>Bacillales</taxon>
        <taxon>Bacillaceae</taxon>
        <taxon>Bacillus</taxon>
    </lineage>
</organism>
<evidence type="ECO:0000313" key="3">
    <source>
        <dbReference type="Proteomes" id="UP000674416"/>
    </source>
</evidence>
<evidence type="ECO:0000313" key="2">
    <source>
        <dbReference type="EMBL" id="MBP1082950.1"/>
    </source>
</evidence>